<dbReference type="Proteomes" id="UP000177622">
    <property type="component" value="Unassembled WGS sequence"/>
</dbReference>
<feature type="region of interest" description="Disordered" evidence="2">
    <location>
        <begin position="407"/>
        <end position="457"/>
    </location>
</feature>
<feature type="compositionally biased region" description="Low complexity" evidence="2">
    <location>
        <begin position="79"/>
        <end position="94"/>
    </location>
</feature>
<feature type="transmembrane region" description="Helical" evidence="3">
    <location>
        <begin position="347"/>
        <end position="368"/>
    </location>
</feature>
<protein>
    <submittedName>
        <fullName evidence="4">Uncharacterized protein</fullName>
    </submittedName>
</protein>
<feature type="compositionally biased region" description="Polar residues" evidence="2">
    <location>
        <begin position="164"/>
        <end position="173"/>
    </location>
</feature>
<proteinExistence type="predicted"/>
<feature type="compositionally biased region" description="Low complexity" evidence="2">
    <location>
        <begin position="7"/>
        <end position="21"/>
    </location>
</feature>
<keyword evidence="5" id="KW-1185">Reference proteome</keyword>
<gene>
    <name evidence="4" type="ORF">PENARI_c024G04212</name>
</gene>
<feature type="compositionally biased region" description="Basic and acidic residues" evidence="2">
    <location>
        <begin position="435"/>
        <end position="457"/>
    </location>
</feature>
<organism evidence="4 5">
    <name type="scientific">Penicillium arizonense</name>
    <dbReference type="NCBI Taxonomy" id="1835702"/>
    <lineage>
        <taxon>Eukaryota</taxon>
        <taxon>Fungi</taxon>
        <taxon>Dikarya</taxon>
        <taxon>Ascomycota</taxon>
        <taxon>Pezizomycotina</taxon>
        <taxon>Eurotiomycetes</taxon>
        <taxon>Eurotiomycetidae</taxon>
        <taxon>Eurotiales</taxon>
        <taxon>Aspergillaceae</taxon>
        <taxon>Penicillium</taxon>
    </lineage>
</organism>
<dbReference type="GeneID" id="34580406"/>
<keyword evidence="1" id="KW-0175">Coiled coil</keyword>
<feature type="compositionally biased region" description="Basic and acidic residues" evidence="2">
    <location>
        <begin position="142"/>
        <end position="163"/>
    </location>
</feature>
<feature type="compositionally biased region" description="Polar residues" evidence="2">
    <location>
        <begin position="22"/>
        <end position="48"/>
    </location>
</feature>
<evidence type="ECO:0000313" key="4">
    <source>
        <dbReference type="EMBL" id="OGE48984.1"/>
    </source>
</evidence>
<evidence type="ECO:0000256" key="3">
    <source>
        <dbReference type="SAM" id="Phobius"/>
    </source>
</evidence>
<dbReference type="RefSeq" id="XP_022484438.1">
    <property type="nucleotide sequence ID" value="XM_022635672.1"/>
</dbReference>
<keyword evidence="3" id="KW-1133">Transmembrane helix</keyword>
<keyword evidence="3" id="KW-0812">Transmembrane</keyword>
<accession>A0A1F5L6X8</accession>
<feature type="region of interest" description="Disordered" evidence="2">
    <location>
        <begin position="1"/>
        <end position="210"/>
    </location>
</feature>
<dbReference type="STRING" id="1835702.A0A1F5L6X8"/>
<evidence type="ECO:0000256" key="2">
    <source>
        <dbReference type="SAM" id="MobiDB-lite"/>
    </source>
</evidence>
<evidence type="ECO:0000256" key="1">
    <source>
        <dbReference type="SAM" id="Coils"/>
    </source>
</evidence>
<comment type="caution">
    <text evidence="4">The sequence shown here is derived from an EMBL/GenBank/DDBJ whole genome shotgun (WGS) entry which is preliminary data.</text>
</comment>
<keyword evidence="3" id="KW-0472">Membrane</keyword>
<reference evidence="4 5" key="1">
    <citation type="journal article" date="2016" name="Sci. Rep.">
        <title>Penicillium arizonense, a new, genome sequenced fungal species, reveals a high chemical diversity in secreted metabolites.</title>
        <authorList>
            <person name="Grijseels S."/>
            <person name="Nielsen J.C."/>
            <person name="Randelovic M."/>
            <person name="Nielsen J."/>
            <person name="Nielsen K.F."/>
            <person name="Workman M."/>
            <person name="Frisvad J.C."/>
        </authorList>
    </citation>
    <scope>NUCLEOTIDE SEQUENCE [LARGE SCALE GENOMIC DNA]</scope>
    <source>
        <strain evidence="4 5">CBS 141311</strain>
    </source>
</reference>
<dbReference type="AlphaFoldDB" id="A0A1F5L6X8"/>
<feature type="compositionally biased region" description="Basic and acidic residues" evidence="2">
    <location>
        <begin position="186"/>
        <end position="197"/>
    </location>
</feature>
<sequence>MEPPYKSPSFASSRATSATFPLSKSSTRSQAQPNDRQSTPEELSAVNTHESKTDRQSRRPNRYGSEDRGVSPKGEASHTSSSSRRTRPSQSPRQLVEPAGYDGSRSHRHKHSKSRELRFPRPMSHLASSASARGLLPTWSGGRDKDRDGDDGLLRPITRETTRSRWGSDSTGLDGSRKGSLFDPPEQERLGPIRRQEIQSPEDLERVKKRRKQGEEYLRSALASIGTLATDVTRRLDYTYYNLLEKITALNSTISSFQELSDSASTLLNNFERETAGLDQDIRKQISDLKGFELQIGKADALNQRMKAGRQRVEELGKRLETVRHEIDSWEQRETEWQTRTSRRLRIFWGIATSALLVLVLALVLQTWPPFQSPHAELSRLTALNQSSVPPQSDAWDSILELDGKGNGSAAGALPYPPSLADRRESLAKASPTSTEDRSGPDAVPTEHDPLRVLDEL</sequence>
<dbReference type="OrthoDB" id="5419542at2759"/>
<feature type="coiled-coil region" evidence="1">
    <location>
        <begin position="299"/>
        <end position="333"/>
    </location>
</feature>
<evidence type="ECO:0000313" key="5">
    <source>
        <dbReference type="Proteomes" id="UP000177622"/>
    </source>
</evidence>
<dbReference type="EMBL" id="LXJU01000024">
    <property type="protein sequence ID" value="OGE48984.1"/>
    <property type="molecule type" value="Genomic_DNA"/>
</dbReference>
<name>A0A1F5L6X8_PENAI</name>